<sequence>MSIDSNAIAKHSKTRMEGINRMIQQFNVFPSQPTGKALFIGVFALFTCVLSACSSAPRSLTYYLLHTTGDSAYTVNKASTAVVIDKITLPEYLKHRGLVYQTSDTNLHISTSHLWAEPVDEGLTKALTSALASKQVSLLRPDHYASEEAIHMALHLNDFVSTYEGEVILSGQYVITHVEGQTQSYPFLFKTPLEDDGFSPSIKAMRNTIQQLA</sequence>
<dbReference type="SUPFAM" id="SSF159594">
    <property type="entry name" value="XCC0632-like"/>
    <property type="match status" value="1"/>
</dbReference>
<evidence type="ECO:0000313" key="2">
    <source>
        <dbReference type="EMBL" id="SVC67964.1"/>
    </source>
</evidence>
<feature type="domain" description="ABC-type transport auxiliary lipoprotein component" evidence="1">
    <location>
        <begin position="63"/>
        <end position="213"/>
    </location>
</feature>
<evidence type="ECO:0000259" key="1">
    <source>
        <dbReference type="Pfam" id="PF03886"/>
    </source>
</evidence>
<feature type="non-terminal residue" evidence="2">
    <location>
        <position position="213"/>
    </location>
</feature>
<dbReference type="AlphaFoldDB" id="A0A382P3H1"/>
<dbReference type="Pfam" id="PF03886">
    <property type="entry name" value="ABC_trans_aux"/>
    <property type="match status" value="1"/>
</dbReference>
<reference evidence="2" key="1">
    <citation type="submission" date="2018-05" db="EMBL/GenBank/DDBJ databases">
        <authorList>
            <person name="Lanie J.A."/>
            <person name="Ng W.-L."/>
            <person name="Kazmierczak K.M."/>
            <person name="Andrzejewski T.M."/>
            <person name="Davidsen T.M."/>
            <person name="Wayne K.J."/>
            <person name="Tettelin H."/>
            <person name="Glass J.I."/>
            <person name="Rusch D."/>
            <person name="Podicherti R."/>
            <person name="Tsui H.-C.T."/>
            <person name="Winkler M.E."/>
        </authorList>
    </citation>
    <scope>NUCLEOTIDE SEQUENCE</scope>
</reference>
<name>A0A382P3H1_9ZZZZ</name>
<dbReference type="Gene3D" id="3.40.50.10610">
    <property type="entry name" value="ABC-type transport auxiliary lipoprotein component"/>
    <property type="match status" value="1"/>
</dbReference>
<gene>
    <name evidence="2" type="ORF">METZ01_LOCUS320818</name>
</gene>
<dbReference type="EMBL" id="UINC01104647">
    <property type="protein sequence ID" value="SVC67964.1"/>
    <property type="molecule type" value="Genomic_DNA"/>
</dbReference>
<organism evidence="2">
    <name type="scientific">marine metagenome</name>
    <dbReference type="NCBI Taxonomy" id="408172"/>
    <lineage>
        <taxon>unclassified sequences</taxon>
        <taxon>metagenomes</taxon>
        <taxon>ecological metagenomes</taxon>
    </lineage>
</organism>
<proteinExistence type="predicted"/>
<protein>
    <recommendedName>
        <fullName evidence="1">ABC-type transport auxiliary lipoprotein component domain-containing protein</fullName>
    </recommendedName>
</protein>
<dbReference type="InterPro" id="IPR005586">
    <property type="entry name" value="ABC_trans_aux"/>
</dbReference>
<accession>A0A382P3H1</accession>